<dbReference type="InterPro" id="IPR003856">
    <property type="entry name" value="LPS_length_determ_N"/>
</dbReference>
<proteinExistence type="predicted"/>
<gene>
    <name evidence="10" type="ORF">SAMN05216202_2262</name>
</gene>
<dbReference type="EMBL" id="LT629802">
    <property type="protein sequence ID" value="SDU95947.1"/>
    <property type="molecule type" value="Genomic_DNA"/>
</dbReference>
<evidence type="ECO:0000313" key="10">
    <source>
        <dbReference type="EMBL" id="SDU95947.1"/>
    </source>
</evidence>
<name>A0A1H2MRV3_9PSED</name>
<feature type="transmembrane region" description="Helical" evidence="7">
    <location>
        <begin position="425"/>
        <end position="445"/>
    </location>
</feature>
<dbReference type="STRING" id="46679.SAMN05216202_2262"/>
<keyword evidence="5 7" id="KW-0472">Membrane</keyword>
<dbReference type="Pfam" id="PF02706">
    <property type="entry name" value="Wzz"/>
    <property type="match status" value="1"/>
</dbReference>
<feature type="domain" description="Polysaccharide chain length determinant N-terminal" evidence="8">
    <location>
        <begin position="45"/>
        <end position="136"/>
    </location>
</feature>
<organism evidence="10 11">
    <name type="scientific">Pseudomonas mucidolens</name>
    <dbReference type="NCBI Taxonomy" id="46679"/>
    <lineage>
        <taxon>Bacteria</taxon>
        <taxon>Pseudomonadati</taxon>
        <taxon>Pseudomonadota</taxon>
        <taxon>Gammaproteobacteria</taxon>
        <taxon>Pseudomonadales</taxon>
        <taxon>Pseudomonadaceae</taxon>
        <taxon>Pseudomonas</taxon>
    </lineage>
</organism>
<dbReference type="InterPro" id="IPR050445">
    <property type="entry name" value="Bact_polysacc_biosynth/exp"/>
</dbReference>
<evidence type="ECO:0000256" key="4">
    <source>
        <dbReference type="ARBA" id="ARBA00022989"/>
    </source>
</evidence>
<feature type="transmembrane region" description="Helical" evidence="7">
    <location>
        <begin position="62"/>
        <end position="80"/>
    </location>
</feature>
<dbReference type="SUPFAM" id="SSF160355">
    <property type="entry name" value="Bacterial polysaccharide co-polymerase-like"/>
    <property type="match status" value="2"/>
</dbReference>
<sequence length="478" mass="53618">MPGALSLYFQLVTQIYRVLDKQRPLLEGVPILNKTPQLQSHVGSDEIDLFELFQSIWRQKKLVIGCTVFVGLLGVGYALLAPREYRVSSVLRPAAINELDALNRSEVYKLPPADALIKVGSQLDSYDTRLSFFKANQALFEAFQQPGRSLEQSFEAFNRDAIKLTLPDPKKADSLSSYIRLELDYPADIDGVAILNGFVDYAIAAERAQVGADLKVIVNNRLAELKGKIDAERSNYETDKESKIATLLESDKLKRAQLEDELKALRLQMKMERSNRLAELSEAISIAKSMGITHPTTPSSMADAGRDSSSQVMRTEVNNQKIPLYFMGTEALEAERIALQHRTSDDFTNSRIAEIGKELQMLQVNREVEVLNKRGNEDIFLQDVEPLRAEMARLRGLNIDMSHLKLVTIDRRAQEPLSPVKPKKVLVVALSLVAGLVLGVLAALIRHFVLARHATPPYSPLVDDRFSRRERKDDEPLV</sequence>
<keyword evidence="11" id="KW-1185">Reference proteome</keyword>
<dbReference type="InterPro" id="IPR032807">
    <property type="entry name" value="GNVR"/>
</dbReference>
<keyword evidence="4 7" id="KW-1133">Transmembrane helix</keyword>
<keyword evidence="2" id="KW-1003">Cell membrane</keyword>
<accession>A0A1H2MRV3</accession>
<feature type="domain" description="Tyrosine-protein kinase G-rich" evidence="9">
    <location>
        <begin position="409"/>
        <end position="447"/>
    </location>
</feature>
<evidence type="ECO:0000256" key="3">
    <source>
        <dbReference type="ARBA" id="ARBA00022692"/>
    </source>
</evidence>
<dbReference type="PANTHER" id="PTHR32309">
    <property type="entry name" value="TYROSINE-PROTEIN KINASE"/>
    <property type="match status" value="1"/>
</dbReference>
<evidence type="ECO:0000313" key="11">
    <source>
        <dbReference type="Proteomes" id="UP000198600"/>
    </source>
</evidence>
<evidence type="ECO:0000256" key="6">
    <source>
        <dbReference type="SAM" id="Coils"/>
    </source>
</evidence>
<dbReference type="AlphaFoldDB" id="A0A1H2MRV3"/>
<dbReference type="Gene3D" id="3.30.1890.10">
    <property type="entry name" value="FepE-like"/>
    <property type="match status" value="2"/>
</dbReference>
<comment type="subcellular location">
    <subcellularLocation>
        <location evidence="1">Cell membrane</location>
        <topology evidence="1">Multi-pass membrane protein</topology>
    </subcellularLocation>
</comment>
<dbReference type="PANTHER" id="PTHR32309:SF13">
    <property type="entry name" value="FERRIC ENTEROBACTIN TRANSPORT PROTEIN FEPE"/>
    <property type="match status" value="1"/>
</dbReference>
<evidence type="ECO:0000259" key="9">
    <source>
        <dbReference type="Pfam" id="PF13807"/>
    </source>
</evidence>
<evidence type="ECO:0000256" key="5">
    <source>
        <dbReference type="ARBA" id="ARBA00023136"/>
    </source>
</evidence>
<dbReference type="GO" id="GO:0004713">
    <property type="term" value="F:protein tyrosine kinase activity"/>
    <property type="evidence" value="ECO:0007669"/>
    <property type="project" value="TreeGrafter"/>
</dbReference>
<evidence type="ECO:0000256" key="7">
    <source>
        <dbReference type="SAM" id="Phobius"/>
    </source>
</evidence>
<protein>
    <submittedName>
        <fullName evidence="10">LPS O-antigen chain length determinant protein, WzzB/FepE family</fullName>
    </submittedName>
</protein>
<keyword evidence="3 7" id="KW-0812">Transmembrane</keyword>
<dbReference type="GO" id="GO:0005886">
    <property type="term" value="C:plasma membrane"/>
    <property type="evidence" value="ECO:0007669"/>
    <property type="project" value="UniProtKB-SubCell"/>
</dbReference>
<dbReference type="Proteomes" id="UP000198600">
    <property type="component" value="Chromosome I"/>
</dbReference>
<reference evidence="11" key="1">
    <citation type="submission" date="2016-10" db="EMBL/GenBank/DDBJ databases">
        <authorList>
            <person name="Varghese N."/>
            <person name="Submissions S."/>
        </authorList>
    </citation>
    <scope>NUCLEOTIDE SEQUENCE [LARGE SCALE GENOMIC DNA]</scope>
    <source>
        <strain evidence="11">LMG 2223</strain>
    </source>
</reference>
<evidence type="ECO:0000256" key="2">
    <source>
        <dbReference type="ARBA" id="ARBA00022475"/>
    </source>
</evidence>
<evidence type="ECO:0000259" key="8">
    <source>
        <dbReference type="Pfam" id="PF02706"/>
    </source>
</evidence>
<feature type="coiled-coil region" evidence="6">
    <location>
        <begin position="248"/>
        <end position="275"/>
    </location>
</feature>
<evidence type="ECO:0000256" key="1">
    <source>
        <dbReference type="ARBA" id="ARBA00004651"/>
    </source>
</evidence>
<dbReference type="Pfam" id="PF13807">
    <property type="entry name" value="GNVR"/>
    <property type="match status" value="1"/>
</dbReference>
<keyword evidence="6" id="KW-0175">Coiled coil</keyword>